<dbReference type="EMBL" id="CP075587">
    <property type="protein sequence ID" value="QYF49463.1"/>
    <property type="molecule type" value="Genomic_DNA"/>
</dbReference>
<dbReference type="Proteomes" id="UP000826014">
    <property type="component" value="Chromosome"/>
</dbReference>
<keyword evidence="2" id="KW-1185">Reference proteome</keyword>
<proteinExistence type="predicted"/>
<evidence type="ECO:0008006" key="3">
    <source>
        <dbReference type="Google" id="ProtNLM"/>
    </source>
</evidence>
<gene>
    <name evidence="1" type="ORF">RHABOEDO_001808</name>
</gene>
<accession>A0ABX8V8U6</accession>
<organism evidence="1 2">
    <name type="scientific">Candidatus Rhabdochlamydia oedothoracis</name>
    <dbReference type="NCBI Taxonomy" id="2720720"/>
    <lineage>
        <taxon>Bacteria</taxon>
        <taxon>Pseudomonadati</taxon>
        <taxon>Chlamydiota</taxon>
        <taxon>Chlamydiia</taxon>
        <taxon>Parachlamydiales</taxon>
        <taxon>Candidatus Rhabdochlamydiaceae</taxon>
        <taxon>Candidatus Rhabdochlamydia</taxon>
    </lineage>
</organism>
<dbReference type="RefSeq" id="WP_215217264.1">
    <property type="nucleotide sequence ID" value="NZ_CP075587.1"/>
</dbReference>
<name>A0ABX8V8U6_9BACT</name>
<evidence type="ECO:0000313" key="1">
    <source>
        <dbReference type="EMBL" id="QYF49463.1"/>
    </source>
</evidence>
<evidence type="ECO:0000313" key="2">
    <source>
        <dbReference type="Proteomes" id="UP000826014"/>
    </source>
</evidence>
<sequence length="132" mass="14676">MEIQQRITNLSHTLAITDTEKPVVVDGISSKISNFFLEKNPIIGNRRSLKTNQPNFAAKHLVGKEELAPYFAADNTKYAPAAVAIAIVTLFLITKSGRDAENFQLPIDPENTPTSKLDVNQLLDMRQNILNK</sequence>
<reference evidence="1 2" key="1">
    <citation type="journal article" date="2022" name="bioRxiv">
        <title>Ecology and evolution of chlamydial symbionts of arthropods.</title>
        <authorList>
            <person name="Halter T."/>
            <person name="Koestlbacher S."/>
            <person name="Collingro A."/>
            <person name="Sixt B.S."/>
            <person name="Toenshoff E.R."/>
            <person name="Hendrickx F."/>
            <person name="Kostanjsek R."/>
            <person name="Horn M."/>
        </authorList>
    </citation>
    <scope>NUCLEOTIDE SEQUENCE [LARGE SCALE GENOMIC DNA]</scope>
    <source>
        <strain evidence="1">W744xW776</strain>
    </source>
</reference>
<protein>
    <recommendedName>
        <fullName evidence="3">Anti sigma-E protein RseA N-terminal domain-containing protein</fullName>
    </recommendedName>
</protein>